<dbReference type="PROSITE" id="PS50924">
    <property type="entry name" value="MHYT"/>
    <property type="match status" value="1"/>
</dbReference>
<keyword evidence="2" id="KW-0472">Membrane</keyword>
<evidence type="ECO:0000313" key="9">
    <source>
        <dbReference type="EMBL" id="BAN34278.1"/>
    </source>
</evidence>
<feature type="transmembrane region" description="Helical" evidence="2">
    <location>
        <begin position="6"/>
        <end position="28"/>
    </location>
</feature>
<dbReference type="Pfam" id="PF00990">
    <property type="entry name" value="GGDEF"/>
    <property type="match status" value="1"/>
</dbReference>
<feature type="domain" description="PAC" evidence="5">
    <location>
        <begin position="471"/>
        <end position="523"/>
    </location>
</feature>
<evidence type="ECO:0000259" key="7">
    <source>
        <dbReference type="PROSITE" id="PS50887"/>
    </source>
</evidence>
<dbReference type="Pfam" id="PF03707">
    <property type="entry name" value="MHYT"/>
    <property type="match status" value="2"/>
</dbReference>
<dbReference type="EMBL" id="AP013066">
    <property type="protein sequence ID" value="BAN34278.1"/>
    <property type="molecule type" value="Genomic_DNA"/>
</dbReference>
<dbReference type="CDD" id="cd00130">
    <property type="entry name" value="PAS"/>
    <property type="match status" value="1"/>
</dbReference>
<dbReference type="Proteomes" id="UP000015559">
    <property type="component" value="Chromosome"/>
</dbReference>
<dbReference type="CDD" id="cd01949">
    <property type="entry name" value="GGDEF"/>
    <property type="match status" value="1"/>
</dbReference>
<dbReference type="InterPro" id="IPR035919">
    <property type="entry name" value="EAL_sf"/>
</dbReference>
<dbReference type="eggNOG" id="COG5001">
    <property type="taxonomic scope" value="Bacteria"/>
</dbReference>
<dbReference type="RefSeq" id="WP_009206776.1">
    <property type="nucleotide sequence ID" value="NC_022357.1"/>
</dbReference>
<feature type="domain" description="EAL" evidence="6">
    <location>
        <begin position="702"/>
        <end position="953"/>
    </location>
</feature>
<dbReference type="InterPro" id="IPR035965">
    <property type="entry name" value="PAS-like_dom_sf"/>
</dbReference>
<dbReference type="FunFam" id="3.20.20.450:FF:000001">
    <property type="entry name" value="Cyclic di-GMP phosphodiesterase yahA"/>
    <property type="match status" value="1"/>
</dbReference>
<dbReference type="Pfam" id="PF13426">
    <property type="entry name" value="PAS_9"/>
    <property type="match status" value="1"/>
</dbReference>
<evidence type="ECO:0000313" key="10">
    <source>
        <dbReference type="Proteomes" id="UP000015559"/>
    </source>
</evidence>
<dbReference type="HOGENOM" id="CLU_000445_70_49_4"/>
<dbReference type="InterPro" id="IPR052155">
    <property type="entry name" value="Biofilm_reg_signaling"/>
</dbReference>
<feature type="domain" description="MHYT" evidence="8">
    <location>
        <begin position="5"/>
        <end position="198"/>
    </location>
</feature>
<accession>S6AB37</accession>
<protein>
    <submittedName>
        <fullName evidence="9">Diguanylate cyclase/phosphodiesterase with PAS/PAC sensor(S)</fullName>
    </submittedName>
</protein>
<evidence type="ECO:0000259" key="6">
    <source>
        <dbReference type="PROSITE" id="PS50883"/>
    </source>
</evidence>
<evidence type="ECO:0000256" key="1">
    <source>
        <dbReference type="ARBA" id="ARBA00051114"/>
    </source>
</evidence>
<evidence type="ECO:0000256" key="3">
    <source>
        <dbReference type="SAM" id="Coils"/>
    </source>
</evidence>
<dbReference type="Gene3D" id="3.30.70.270">
    <property type="match status" value="1"/>
</dbReference>
<dbReference type="GO" id="GO:0071111">
    <property type="term" value="F:cyclic-guanylate-specific phosphodiesterase activity"/>
    <property type="evidence" value="ECO:0007669"/>
    <property type="project" value="UniProtKB-EC"/>
</dbReference>
<dbReference type="GO" id="GO:0071732">
    <property type="term" value="P:cellular response to nitric oxide"/>
    <property type="evidence" value="ECO:0007669"/>
    <property type="project" value="UniProtKB-ARBA"/>
</dbReference>
<dbReference type="InterPro" id="IPR001610">
    <property type="entry name" value="PAC"/>
</dbReference>
<sequence>MHITWNYSLVFLSILVAMIGSFTALTHAQRMRESSGRAATLWMVSGSITLGLAVWSMHFIGMLAFHLPIPIAYDLTLTLLSVLPVILATLLGFRVLREIRISTRLILVSGLVMGAGISAMHYTGMAALKMSPDIGYNPLSFALSIAIAIIASWGALLMMYQGEHIKLRPLLRFVLGAVIMGLAISGMHYTSLLGIIIPPGSMCLASGLRIEPNILAMLVSLTSLFWFGGGILATLFDQRMVRQNSLALAQLQAAHAALEQRAQQMAAEMTRELRESKGMLNLILDTVPQAIFWKDSNSVFLGCNRIFARDAGLAHPNEIIGKTDFDMPWTHEESIAYRADDHEVMSNNAAKIHIIEQQHNAGGAHIWLDTSKAPLADSEIFGVLGIYENITERKHLEEEMRIAAITFETQEAILITDSDAKIMRVNPAFQEITGYSKEEVIGQNPRILQSGRHDAAFYQAMWAALRDTGKWSGEVWDKRKNGEIYPKSMTITAVYDDNQQVSNYVAVFTDISQRKQSEQEIHQLAFYDPLTQLPNRRLLMDRLQQAMAVSARSGRHGALLFLDLDHFKIINDTRGHAMGDLLLIEVARRLQTCVREGDSVARLGGDEFVVVLEELSSRQDEAATLTELVAEKIRNKLSQPYALKEYECHTTPSIGISLFHGHLESVDDLLQHADVAMYQAKAAGRNAIRFFDPQMQTALDMRADLEADLRHALEKRQFRLYYQIQVDRLHRPLGAEVLLRWAHPERGLVFPDQFIPLAEETGLIVPIGLWVLETACTQLKAWQRDALTRDLTVAVNVSARQFHQANFVAQVQRVLLESGAPPAQLKLELTESVVLENIEDTIGKMHEIKKLGVSFSMDDFGTGYSSLSQLKRLPLDQIKIDRSFVRDIAFDSNDAAIVHATIAMSQALGLNVIAEGVETEAQREFLDHHGCHAFQGYLFSKPVPLEQFEELLN</sequence>
<dbReference type="OrthoDB" id="9813903at2"/>
<dbReference type="SUPFAM" id="SSF55785">
    <property type="entry name" value="PYP-like sensor domain (PAS domain)"/>
    <property type="match status" value="2"/>
</dbReference>
<dbReference type="InterPro" id="IPR000014">
    <property type="entry name" value="PAS"/>
</dbReference>
<dbReference type="CDD" id="cd01948">
    <property type="entry name" value="EAL"/>
    <property type="match status" value="1"/>
</dbReference>
<feature type="transmembrane region" description="Helical" evidence="2">
    <location>
        <begin position="40"/>
        <end position="65"/>
    </location>
</feature>
<dbReference type="InterPro" id="IPR000700">
    <property type="entry name" value="PAS-assoc_C"/>
</dbReference>
<comment type="catalytic activity">
    <reaction evidence="1">
        <text>3',3'-c-di-GMP + H2O = 5'-phosphoguanylyl(3'-&gt;5')guanosine + H(+)</text>
        <dbReference type="Rhea" id="RHEA:24902"/>
        <dbReference type="ChEBI" id="CHEBI:15377"/>
        <dbReference type="ChEBI" id="CHEBI:15378"/>
        <dbReference type="ChEBI" id="CHEBI:58754"/>
        <dbReference type="ChEBI" id="CHEBI:58805"/>
        <dbReference type="EC" id="3.1.4.52"/>
    </reaction>
    <physiologicalReaction direction="left-to-right" evidence="1">
        <dbReference type="Rhea" id="RHEA:24903"/>
    </physiologicalReaction>
</comment>
<feature type="domain" description="GGDEF" evidence="7">
    <location>
        <begin position="555"/>
        <end position="693"/>
    </location>
</feature>
<dbReference type="SMART" id="SM00052">
    <property type="entry name" value="EAL"/>
    <property type="match status" value="1"/>
</dbReference>
<proteinExistence type="predicted"/>
<keyword evidence="2" id="KW-1133">Transmembrane helix</keyword>
<dbReference type="PROSITE" id="PS50883">
    <property type="entry name" value="EAL"/>
    <property type="match status" value="1"/>
</dbReference>
<dbReference type="InterPro" id="IPR001633">
    <property type="entry name" value="EAL_dom"/>
</dbReference>
<dbReference type="PROSITE" id="PS50112">
    <property type="entry name" value="PAS"/>
    <property type="match status" value="1"/>
</dbReference>
<evidence type="ECO:0000259" key="4">
    <source>
        <dbReference type="PROSITE" id="PS50112"/>
    </source>
</evidence>
<dbReference type="PROSITE" id="PS50113">
    <property type="entry name" value="PAC"/>
    <property type="match status" value="2"/>
</dbReference>
<feature type="coiled-coil region" evidence="3">
    <location>
        <begin position="248"/>
        <end position="275"/>
    </location>
</feature>
<dbReference type="SUPFAM" id="SSF141868">
    <property type="entry name" value="EAL domain-like"/>
    <property type="match status" value="1"/>
</dbReference>
<dbReference type="PANTHER" id="PTHR44757">
    <property type="entry name" value="DIGUANYLATE CYCLASE DGCP"/>
    <property type="match status" value="1"/>
</dbReference>
<dbReference type="SMART" id="SM00086">
    <property type="entry name" value="PAC"/>
    <property type="match status" value="2"/>
</dbReference>
<dbReference type="InterPro" id="IPR013656">
    <property type="entry name" value="PAS_4"/>
</dbReference>
<dbReference type="SUPFAM" id="SSF55073">
    <property type="entry name" value="Nucleotide cyclase"/>
    <property type="match status" value="1"/>
</dbReference>
<reference evidence="9 10" key="1">
    <citation type="journal article" date="2012" name="Appl. Environ. Microbiol.">
        <title>Draft genome sequence of a psychrotolerant sulfur-oxidizing bacterium, Sulfuricella denitrificans skB26, and proteomic insights into cold adaptation.</title>
        <authorList>
            <person name="Watanabe T."/>
            <person name="Kojima H."/>
            <person name="Fukui M."/>
        </authorList>
    </citation>
    <scope>NUCLEOTIDE SEQUENCE [LARGE SCALE GENOMIC DNA]</scope>
    <source>
        <strain evidence="10">skB26</strain>
    </source>
</reference>
<dbReference type="eggNOG" id="COG3300">
    <property type="taxonomic scope" value="Bacteria"/>
</dbReference>
<feature type="transmembrane region" description="Helical" evidence="2">
    <location>
        <begin position="71"/>
        <end position="93"/>
    </location>
</feature>
<feature type="domain" description="PAC" evidence="5">
    <location>
        <begin position="348"/>
        <end position="402"/>
    </location>
</feature>
<keyword evidence="2" id="KW-0812">Transmembrane</keyword>
<dbReference type="Pfam" id="PF08448">
    <property type="entry name" value="PAS_4"/>
    <property type="match status" value="1"/>
</dbReference>
<dbReference type="PANTHER" id="PTHR44757:SF2">
    <property type="entry name" value="BIOFILM ARCHITECTURE MAINTENANCE PROTEIN MBAA"/>
    <property type="match status" value="1"/>
</dbReference>
<dbReference type="InterPro" id="IPR005330">
    <property type="entry name" value="MHYT_dom"/>
</dbReference>
<dbReference type="AlphaFoldDB" id="S6AB37"/>
<evidence type="ECO:0000256" key="2">
    <source>
        <dbReference type="PROSITE-ProRule" id="PRU00244"/>
    </source>
</evidence>
<name>S6AB37_SULDS</name>
<dbReference type="KEGG" id="sdr:SCD_n00429"/>
<dbReference type="InterPro" id="IPR000160">
    <property type="entry name" value="GGDEF_dom"/>
</dbReference>
<feature type="transmembrane region" description="Helical" evidence="2">
    <location>
        <begin position="139"/>
        <end position="158"/>
    </location>
</feature>
<keyword evidence="3" id="KW-0175">Coiled coil</keyword>
<dbReference type="InterPro" id="IPR043128">
    <property type="entry name" value="Rev_trsase/Diguanyl_cyclase"/>
</dbReference>
<dbReference type="InterPro" id="IPR029787">
    <property type="entry name" value="Nucleotide_cyclase"/>
</dbReference>
<feature type="transmembrane region" description="Helical" evidence="2">
    <location>
        <begin position="170"/>
        <end position="197"/>
    </location>
</feature>
<feature type="transmembrane region" description="Helical" evidence="2">
    <location>
        <begin position="105"/>
        <end position="127"/>
    </location>
</feature>
<dbReference type="PROSITE" id="PS50887">
    <property type="entry name" value="GGDEF"/>
    <property type="match status" value="1"/>
</dbReference>
<evidence type="ECO:0000259" key="5">
    <source>
        <dbReference type="PROSITE" id="PS50113"/>
    </source>
</evidence>
<dbReference type="Pfam" id="PF00563">
    <property type="entry name" value="EAL"/>
    <property type="match status" value="1"/>
</dbReference>
<dbReference type="SMART" id="SM00267">
    <property type="entry name" value="GGDEF"/>
    <property type="match status" value="1"/>
</dbReference>
<gene>
    <name evidence="9" type="ORF">SCD_n00429</name>
</gene>
<dbReference type="FunFam" id="3.30.70.270:FF:000001">
    <property type="entry name" value="Diguanylate cyclase domain protein"/>
    <property type="match status" value="1"/>
</dbReference>
<evidence type="ECO:0000259" key="8">
    <source>
        <dbReference type="PROSITE" id="PS50924"/>
    </source>
</evidence>
<dbReference type="Gene3D" id="3.30.450.20">
    <property type="entry name" value="PAS domain"/>
    <property type="match status" value="2"/>
</dbReference>
<dbReference type="GO" id="GO:0016020">
    <property type="term" value="C:membrane"/>
    <property type="evidence" value="ECO:0007669"/>
    <property type="project" value="UniProtKB-UniRule"/>
</dbReference>
<organism evidence="9 10">
    <name type="scientific">Sulfuricella denitrificans (strain DSM 22764 / NBRC 105220 / skB26)</name>
    <dbReference type="NCBI Taxonomy" id="1163617"/>
    <lineage>
        <taxon>Bacteria</taxon>
        <taxon>Pseudomonadati</taxon>
        <taxon>Pseudomonadota</taxon>
        <taxon>Betaproteobacteria</taxon>
        <taxon>Nitrosomonadales</taxon>
        <taxon>Sulfuricellaceae</taxon>
        <taxon>Sulfuricella</taxon>
    </lineage>
</organism>
<dbReference type="NCBIfam" id="TIGR00254">
    <property type="entry name" value="GGDEF"/>
    <property type="match status" value="1"/>
</dbReference>
<dbReference type="NCBIfam" id="TIGR00229">
    <property type="entry name" value="sensory_box"/>
    <property type="match status" value="2"/>
</dbReference>
<keyword evidence="10" id="KW-1185">Reference proteome</keyword>
<dbReference type="Gene3D" id="3.20.20.450">
    <property type="entry name" value="EAL domain"/>
    <property type="match status" value="1"/>
</dbReference>
<dbReference type="SMART" id="SM00091">
    <property type="entry name" value="PAS"/>
    <property type="match status" value="2"/>
</dbReference>
<feature type="domain" description="PAS" evidence="4">
    <location>
        <begin position="398"/>
        <end position="444"/>
    </location>
</feature>
<dbReference type="STRING" id="1163617.SCD_n00429"/>